<evidence type="ECO:0000313" key="2">
    <source>
        <dbReference type="EMBL" id="BAY59345.1"/>
    </source>
</evidence>
<keyword evidence="2" id="KW-0614">Plasmid</keyword>
<accession>A0A1Z4JRF7</accession>
<reference evidence="2 3" key="1">
    <citation type="submission" date="2017-06" db="EMBL/GenBank/DDBJ databases">
        <title>Genome sequencing of cyanobaciteial culture collection at National Institute for Environmental Studies (NIES).</title>
        <authorList>
            <person name="Hirose Y."/>
            <person name="Shimura Y."/>
            <person name="Fujisawa T."/>
            <person name="Nakamura Y."/>
            <person name="Kawachi M."/>
        </authorList>
    </citation>
    <scope>NUCLEOTIDE SEQUENCE [LARGE SCALE GENOMIC DNA]</scope>
    <source>
        <strain evidence="2 3">NIES-2135</strain>
        <plasmid evidence="3">Plasmid Plasmid1 dna</plasmid>
    </source>
</reference>
<geneLocation type="plasmid" evidence="2">
    <name>plasmid1</name>
</geneLocation>
<evidence type="ECO:0000313" key="3">
    <source>
        <dbReference type="Proteomes" id="UP000217895"/>
    </source>
</evidence>
<gene>
    <name evidence="2" type="ORF">NIES2135_62220</name>
</gene>
<sequence>MVLGIVTIALAAWRYNQVFWKIEHGHYLRIDRWSAHDRGSNSAERIKYSTVCVARSRTDANSSSSKAVKPPNVANLEQKQSSVERHIEWLNEQLQELEAEIEQQVQQSHKWRQHQKLLLSVPGVGRVMANCVGTRQSQESGVGGLYAKIVDNSECDAESGQGLESPAGRHKRPKNCTSGLTFKIIAKSPICGTLKLGELSIGGAFSLNSEAQPNQFSI</sequence>
<keyword evidence="3" id="KW-1185">Reference proteome</keyword>
<name>A0A1Z4JRF7_LEPBY</name>
<dbReference type="Proteomes" id="UP000217895">
    <property type="component" value="Plasmid Plasmid1 dna"/>
</dbReference>
<organism evidence="2 3">
    <name type="scientific">Leptolyngbya boryana NIES-2135</name>
    <dbReference type="NCBI Taxonomy" id="1973484"/>
    <lineage>
        <taxon>Bacteria</taxon>
        <taxon>Bacillati</taxon>
        <taxon>Cyanobacteriota</taxon>
        <taxon>Cyanophyceae</taxon>
        <taxon>Leptolyngbyales</taxon>
        <taxon>Leptolyngbyaceae</taxon>
        <taxon>Leptolyngbya group</taxon>
        <taxon>Leptolyngbya</taxon>
    </lineage>
</organism>
<evidence type="ECO:0000256" key="1">
    <source>
        <dbReference type="SAM" id="Coils"/>
    </source>
</evidence>
<evidence type="ECO:0008006" key="4">
    <source>
        <dbReference type="Google" id="ProtNLM"/>
    </source>
</evidence>
<feature type="coiled-coil region" evidence="1">
    <location>
        <begin position="73"/>
        <end position="114"/>
    </location>
</feature>
<dbReference type="AlphaFoldDB" id="A0A1Z4JRF7"/>
<proteinExistence type="predicted"/>
<dbReference type="EMBL" id="AP018204">
    <property type="protein sequence ID" value="BAY59345.1"/>
    <property type="molecule type" value="Genomic_DNA"/>
</dbReference>
<protein>
    <recommendedName>
        <fullName evidence="4">Transposase IS116/IS110/IS902 family protein</fullName>
    </recommendedName>
</protein>
<keyword evidence="1" id="KW-0175">Coiled coil</keyword>